<reference evidence="1 2" key="1">
    <citation type="submission" date="2020-10" db="EMBL/GenBank/DDBJ databases">
        <title>The Coptis chinensis genome and diversification of protoberbering-type alkaloids.</title>
        <authorList>
            <person name="Wang B."/>
            <person name="Shu S."/>
            <person name="Song C."/>
            <person name="Liu Y."/>
        </authorList>
    </citation>
    <scope>NUCLEOTIDE SEQUENCE [LARGE SCALE GENOMIC DNA]</scope>
    <source>
        <strain evidence="1">HL-2020</strain>
        <tissue evidence="1">Leaf</tissue>
    </source>
</reference>
<organism evidence="1 2">
    <name type="scientific">Coptis chinensis</name>
    <dbReference type="NCBI Taxonomy" id="261450"/>
    <lineage>
        <taxon>Eukaryota</taxon>
        <taxon>Viridiplantae</taxon>
        <taxon>Streptophyta</taxon>
        <taxon>Embryophyta</taxon>
        <taxon>Tracheophyta</taxon>
        <taxon>Spermatophyta</taxon>
        <taxon>Magnoliopsida</taxon>
        <taxon>Ranunculales</taxon>
        <taxon>Ranunculaceae</taxon>
        <taxon>Coptidoideae</taxon>
        <taxon>Coptis</taxon>
    </lineage>
</organism>
<dbReference type="Proteomes" id="UP000631114">
    <property type="component" value="Unassembled WGS sequence"/>
</dbReference>
<accession>A0A835HMW3</accession>
<evidence type="ECO:0000313" key="1">
    <source>
        <dbReference type="EMBL" id="KAF9602369.1"/>
    </source>
</evidence>
<dbReference type="CDD" id="cd17039">
    <property type="entry name" value="Ubl_ubiquitin_like"/>
    <property type="match status" value="1"/>
</dbReference>
<sequence>MYKRRWVLRKGVDVKSVRVGREGFEEAHWWRVRSEGFSGVDGFRKNGWWRGTIIEGFRPRFKFVVFFRCTEEKWTFRVDKLRKHLQWVDEKWVRLKKKQEKKEHKKMEARLYTIIKVARNEDLVEQIGRDFYFDLVDHDKVHFLFISFYSFCVQKHISFIVFKEEVAKKFGIPVQFQRLWLWAKHQNHVYRPYRPLTPQEEIQSGYEFLTFVFPGMGFQQARVGQLRQVSNKAQKAEVKLFLEVELGPAKGIKECINWFNSEH</sequence>
<proteinExistence type="predicted"/>
<gene>
    <name evidence="1" type="ORF">IFM89_027076</name>
</gene>
<dbReference type="EMBL" id="JADFTS010000006">
    <property type="protein sequence ID" value="KAF9602369.1"/>
    <property type="molecule type" value="Genomic_DNA"/>
</dbReference>
<dbReference type="AlphaFoldDB" id="A0A835HMW3"/>
<comment type="caution">
    <text evidence="1">The sequence shown here is derived from an EMBL/GenBank/DDBJ whole genome shotgun (WGS) entry which is preliminary data.</text>
</comment>
<keyword evidence="2" id="KW-1185">Reference proteome</keyword>
<dbReference type="OrthoDB" id="289038at2759"/>
<protein>
    <submittedName>
        <fullName evidence="1">Uncharacterized protein</fullName>
    </submittedName>
</protein>
<evidence type="ECO:0000313" key="2">
    <source>
        <dbReference type="Proteomes" id="UP000631114"/>
    </source>
</evidence>
<name>A0A835HMW3_9MAGN</name>